<name>A0A1Y1U9Y2_9TREE</name>
<accession>A0A1Y1U9Y2</accession>
<feature type="transmembrane region" description="Helical" evidence="1">
    <location>
        <begin position="117"/>
        <end position="138"/>
    </location>
</feature>
<gene>
    <name evidence="2" type="ORF">BD324DRAFT_657709</name>
</gene>
<dbReference type="GO" id="GO:0070292">
    <property type="term" value="P:N-acylphosphatidylethanolamine metabolic process"/>
    <property type="evidence" value="ECO:0007669"/>
    <property type="project" value="TreeGrafter"/>
</dbReference>
<comment type="caution">
    <text evidence="2">The sequence shown here is derived from an EMBL/GenBank/DDBJ whole genome shotgun (WGS) entry which is preliminary data.</text>
</comment>
<dbReference type="GO" id="GO:0070291">
    <property type="term" value="P:N-acylethanolamine metabolic process"/>
    <property type="evidence" value="ECO:0007669"/>
    <property type="project" value="TreeGrafter"/>
</dbReference>
<keyword evidence="3" id="KW-1185">Reference proteome</keyword>
<sequence>MLSALMIRNCSAIVLTIVGAIMLALSVHVWRSVEPIHYQAQAFSFNIFVGAWTLSTEMVLLAFRYFGVNLNITTEMVVLLVSSILWLVSGDLTSQSRSGCSGSPQQGLAGVCSELQASFGFIWIAFTWFVILLGYLGFEMYRARSRDETQVWRKTLMELAERRSYDLESRSEDQATYVRKEREESPKMLYPFHLGAMKGRVWSLSRKDRQSLRRVAPFRMRQLLFFELGSDELRVLWIGHATVYLQCRGISILFDPVWSKRCSPCPLVGPKRGLDPPCRISDLPFVHIVVISHDHYKKSIQNIERHFVGVRYFVPLGLRRILEHFGVVEDRVVEMAWWEESIWHRTGMRTTISEPSEIILSACTGMAAGTPVIQRDGASDSVSIASSPTLVNEPSKTMEDREEAVNEKQEQLSYIRLVCTPAQHCSGRNPFKRNRTLWSSWFLELPRPGEEPWRIYFGG</sequence>
<dbReference type="SUPFAM" id="SSF56281">
    <property type="entry name" value="Metallo-hydrolase/oxidoreductase"/>
    <property type="match status" value="1"/>
</dbReference>
<reference evidence="2 3" key="1">
    <citation type="submission" date="2017-03" db="EMBL/GenBank/DDBJ databases">
        <title>Widespread Adenine N6-methylation of Active Genes in Fungi.</title>
        <authorList>
            <consortium name="DOE Joint Genome Institute"/>
            <person name="Mondo S.J."/>
            <person name="Dannebaum R.O."/>
            <person name="Kuo R.C."/>
            <person name="Louie K.B."/>
            <person name="Bewick A.J."/>
            <person name="Labutti K."/>
            <person name="Haridas S."/>
            <person name="Kuo A."/>
            <person name="Salamov A."/>
            <person name="Ahrendt S.R."/>
            <person name="Lau R."/>
            <person name="Bowen B.P."/>
            <person name="Lipzen A."/>
            <person name="Sullivan W."/>
            <person name="Andreopoulos W.B."/>
            <person name="Clum A."/>
            <person name="Lindquist E."/>
            <person name="Daum C."/>
            <person name="Northen T.R."/>
            <person name="Ramamoorthy G."/>
            <person name="Schmitz R.J."/>
            <person name="Gryganskyi A."/>
            <person name="Culley D."/>
            <person name="Magnuson J."/>
            <person name="James T.Y."/>
            <person name="O'Malley M.A."/>
            <person name="Stajich J.E."/>
            <person name="Spatafora J.W."/>
            <person name="Visel A."/>
            <person name="Grigoriev I.V."/>
        </authorList>
    </citation>
    <scope>NUCLEOTIDE SEQUENCE [LARGE SCALE GENOMIC DNA]</scope>
    <source>
        <strain evidence="2 3">NRRL Y-17943</strain>
    </source>
</reference>
<dbReference type="InterPro" id="IPR036866">
    <property type="entry name" value="RibonucZ/Hydroxyglut_hydro"/>
</dbReference>
<dbReference type="PANTHER" id="PTHR15032:SF4">
    <property type="entry name" value="N-ACYL-PHOSPHATIDYLETHANOLAMINE-HYDROLYZING PHOSPHOLIPASE D"/>
    <property type="match status" value="1"/>
</dbReference>
<evidence type="ECO:0000256" key="1">
    <source>
        <dbReference type="SAM" id="Phobius"/>
    </source>
</evidence>
<evidence type="ECO:0008006" key="4">
    <source>
        <dbReference type="Google" id="ProtNLM"/>
    </source>
</evidence>
<dbReference type="EMBL" id="NBSH01000013">
    <property type="protein sequence ID" value="ORX34840.1"/>
    <property type="molecule type" value="Genomic_DNA"/>
</dbReference>
<feature type="transmembrane region" description="Helical" evidence="1">
    <location>
        <begin position="70"/>
        <end position="88"/>
    </location>
</feature>
<keyword evidence="1" id="KW-0812">Transmembrane</keyword>
<dbReference type="Proteomes" id="UP000193218">
    <property type="component" value="Unassembled WGS sequence"/>
</dbReference>
<evidence type="ECO:0000313" key="2">
    <source>
        <dbReference type="EMBL" id="ORX34840.1"/>
    </source>
</evidence>
<proteinExistence type="predicted"/>
<feature type="transmembrane region" description="Helical" evidence="1">
    <location>
        <begin position="12"/>
        <end position="30"/>
    </location>
</feature>
<dbReference type="GO" id="GO:0070290">
    <property type="term" value="F:N-acylphosphatidylethanolamine-specific phospholipase D activity"/>
    <property type="evidence" value="ECO:0007669"/>
    <property type="project" value="TreeGrafter"/>
</dbReference>
<dbReference type="Gene3D" id="3.60.15.10">
    <property type="entry name" value="Ribonuclease Z/Hydroxyacylglutathione hydrolase-like"/>
    <property type="match status" value="1"/>
</dbReference>
<protein>
    <recommendedName>
        <fullName evidence="4">Beta-lactamase superfamily domain-domain-containing protein</fullName>
    </recommendedName>
</protein>
<dbReference type="GO" id="GO:0005737">
    <property type="term" value="C:cytoplasm"/>
    <property type="evidence" value="ECO:0007669"/>
    <property type="project" value="TreeGrafter"/>
</dbReference>
<dbReference type="GeneID" id="33560677"/>
<organism evidence="2 3">
    <name type="scientific">Kockovaella imperatae</name>
    <dbReference type="NCBI Taxonomy" id="4999"/>
    <lineage>
        <taxon>Eukaryota</taxon>
        <taxon>Fungi</taxon>
        <taxon>Dikarya</taxon>
        <taxon>Basidiomycota</taxon>
        <taxon>Agaricomycotina</taxon>
        <taxon>Tremellomycetes</taxon>
        <taxon>Tremellales</taxon>
        <taxon>Cuniculitremaceae</taxon>
        <taxon>Kockovaella</taxon>
    </lineage>
</organism>
<keyword evidence="1" id="KW-1133">Transmembrane helix</keyword>
<dbReference type="OrthoDB" id="332863at2759"/>
<keyword evidence="1" id="KW-0472">Membrane</keyword>
<evidence type="ECO:0000313" key="3">
    <source>
        <dbReference type="Proteomes" id="UP000193218"/>
    </source>
</evidence>
<feature type="transmembrane region" description="Helical" evidence="1">
    <location>
        <begin position="42"/>
        <end position="63"/>
    </location>
</feature>
<dbReference type="InParanoid" id="A0A1Y1U9Y2"/>
<dbReference type="AlphaFoldDB" id="A0A1Y1U9Y2"/>
<dbReference type="RefSeq" id="XP_021869082.1">
    <property type="nucleotide sequence ID" value="XM_022018868.1"/>
</dbReference>
<dbReference type="PANTHER" id="PTHR15032">
    <property type="entry name" value="N-ACYL-PHOSPHATIDYLETHANOLAMINE-HYDROLYZING PHOSPHOLIPASE D"/>
    <property type="match status" value="1"/>
</dbReference>